<dbReference type="InterPro" id="IPR033635">
    <property type="entry name" value="ANKS1/Caskin"/>
</dbReference>
<dbReference type="Pfam" id="PF00023">
    <property type="entry name" value="Ank"/>
    <property type="match status" value="1"/>
</dbReference>
<evidence type="ECO:0000256" key="3">
    <source>
        <dbReference type="PROSITE-ProRule" id="PRU00023"/>
    </source>
</evidence>
<keyword evidence="2 3" id="KW-0040">ANK repeat</keyword>
<evidence type="ECO:0000256" key="1">
    <source>
        <dbReference type="ARBA" id="ARBA00022737"/>
    </source>
</evidence>
<dbReference type="PROSITE" id="PS50088">
    <property type="entry name" value="ANK_REPEAT"/>
    <property type="match status" value="3"/>
</dbReference>
<dbReference type="PANTHER" id="PTHR24174">
    <property type="entry name" value="ANKYRIN REPEAT AND STERILE ALPHA MOTIF DOMAIN-CONTAINING PROTEIN 1"/>
    <property type="match status" value="1"/>
</dbReference>
<dbReference type="InterPro" id="IPR036770">
    <property type="entry name" value="Ankyrin_rpt-contain_sf"/>
</dbReference>
<dbReference type="Pfam" id="PF12796">
    <property type="entry name" value="Ank_2"/>
    <property type="match status" value="1"/>
</dbReference>
<evidence type="ECO:0000313" key="4">
    <source>
        <dbReference type="EMBL" id="NDV38489.1"/>
    </source>
</evidence>
<organism evidence="4">
    <name type="scientific">Arcella intermedia</name>
    <dbReference type="NCBI Taxonomy" id="1963864"/>
    <lineage>
        <taxon>Eukaryota</taxon>
        <taxon>Amoebozoa</taxon>
        <taxon>Tubulinea</taxon>
        <taxon>Elardia</taxon>
        <taxon>Arcellinida</taxon>
        <taxon>Sphaerothecina</taxon>
        <taxon>Arcellidae</taxon>
        <taxon>Arcella</taxon>
    </lineage>
</organism>
<feature type="repeat" description="ANK" evidence="3">
    <location>
        <begin position="1"/>
        <end position="29"/>
    </location>
</feature>
<proteinExistence type="predicted"/>
<feature type="repeat" description="ANK" evidence="3">
    <location>
        <begin position="30"/>
        <end position="62"/>
    </location>
</feature>
<dbReference type="Gene3D" id="1.25.40.20">
    <property type="entry name" value="Ankyrin repeat-containing domain"/>
    <property type="match status" value="1"/>
</dbReference>
<dbReference type="PANTHER" id="PTHR24174:SF16">
    <property type="entry name" value="CASKIN-2"/>
    <property type="match status" value="1"/>
</dbReference>
<keyword evidence="1" id="KW-0677">Repeat</keyword>
<dbReference type="PROSITE" id="PS50297">
    <property type="entry name" value="ANK_REP_REGION"/>
    <property type="match status" value="2"/>
</dbReference>
<dbReference type="EMBL" id="GIBP01009520">
    <property type="protein sequence ID" value="NDV38489.1"/>
    <property type="molecule type" value="Transcribed_RNA"/>
</dbReference>
<dbReference type="SUPFAM" id="SSF48403">
    <property type="entry name" value="Ankyrin repeat"/>
    <property type="match status" value="1"/>
</dbReference>
<dbReference type="AlphaFoldDB" id="A0A6B2LMU4"/>
<dbReference type="InterPro" id="IPR002110">
    <property type="entry name" value="Ankyrin_rpt"/>
</dbReference>
<name>A0A6B2LMU4_9EUKA</name>
<evidence type="ECO:0000256" key="2">
    <source>
        <dbReference type="ARBA" id="ARBA00023043"/>
    </source>
</evidence>
<sequence length="137" mass="15233">MHFCTYFGHQEAHIKFLISKGANPNIKNINGVYPIHYAAQFGYTESVRELLLGGSEVDVRTCANQDRLSPLHLATMYGHNDIVALLVEAQADVDLQCGAGYSAIDYAKKTNNQLILDILQKNKGELDLNEDPSDFFS</sequence>
<protein>
    <submittedName>
        <fullName evidence="4">Uncharacterized protein</fullName>
    </submittedName>
</protein>
<dbReference type="SMART" id="SM00248">
    <property type="entry name" value="ANK"/>
    <property type="match status" value="3"/>
</dbReference>
<accession>A0A6B2LMU4</accession>
<feature type="repeat" description="ANK" evidence="3">
    <location>
        <begin position="66"/>
        <end position="98"/>
    </location>
</feature>
<reference evidence="4" key="1">
    <citation type="journal article" date="2020" name="J. Eukaryot. Microbiol.">
        <title>De novo Sequencing, Assembly and Annotation of the Transcriptome for the Free-Living Testate Amoeba Arcella intermedia.</title>
        <authorList>
            <person name="Ribeiro G.M."/>
            <person name="Porfirio-Sousa A.L."/>
            <person name="Maurer-Alcala X.X."/>
            <person name="Katz L.A."/>
            <person name="Lahr D.J.G."/>
        </authorList>
    </citation>
    <scope>NUCLEOTIDE SEQUENCE</scope>
</reference>